<name>I7LY40_TETTS</name>
<feature type="coiled-coil region" evidence="1">
    <location>
        <begin position="818"/>
        <end position="848"/>
    </location>
</feature>
<sequence>MNKYPSVEISNFLNTQNNASDSQRDKGDKGLKKQKMLLSESLKNIQLQNENLEVDISDQKMMYTRQIREMDQESLSIKSQIDYVNLQINQQLILKKDLQFKILNCKDKIEEYQKSLQEKSNMQKQLTRSLSNGIKSTVKENENLKQILLEKQQNLGQMENELIEVQQKIQELQSEVELLISTSGLKSQMIQHCRQELQANFQKMEQSKMEINSLRDLLASCEMEHKSAQSQVQECKKQKSDEQELLQKQLSQIRIDQEQIQREKKAEQKKMVFIHKQSAIRVIFNSVNKIKRRFYLEFILKLQSNDQEKSLVRKKLRRVLVIQNKLFNKVVQFYLRQWRSKINLKQEEERNSNILKNIYDFKTKARFYKIWRKCFEQRQFQLYRKYQSLCNLNIIDKALNKIVIQRAFSKWLGQIKKVYKFIFCLERINKNIQNNLVRQGFNSIQQECKKQLQDNLFEENINFVVQQRIQFQCFQEWKNFQLTKKRKNMIILGRSLKLWKLFINKKKMRQLQIFHISINLKSKEEKFLKKIINSWNFIIQNEKIEKLREKQQQLNSQQENISSNLRETEEELLNTQKRHALQLVINRQNSQLQSIIYKWKLASICIKNQGNAFYSILNGIVAKQKLQAFVTIKKQNEKFIKSLENKTIAQFNEQISEIDQDIQKHEGSIQLHKNQQKIRNLQQIIINKERKLNEIKLKYFSRFKVTSRKISYKKTYLSRLFGIIQKKSLYCGFKKLFQHYQYENKQQQNEKLIKKQLFKQQTNLVKLAMESFKNNIQQNIQLKVFLRKRIFQIERQQINIYFYKWANILKTEQSQNYYKLIEQQNDQTENLKEDIEQLQMKQEVTKNLIKQKDNYYKNNLIRFLNKYIMLQYKLKQKKGLALWKINLKHNDNLIKLSTLLDKYFKVQLQRIYFNCIKQYSFNIDVCQLQLKVQEQEKNFNEFKKKHDSKVKEITEQLTNLDQVQQNQNLKKQQIKNLLKQKNQWKIDTFQQNQGYLKMKLAYFNWKFIYSKNTKIINQFYKVIYANILRCNFNIVKNAYNQDKIQKRKQYLVQKILTKRRMCDLRTWINKWYIVSEKKKEIQLCQKNSNQNFQNQIAHEKRITTIQRFLSSQIILKNMKIQKQYLLTLKNYVRSCKINNNRIDQCKKNIQKKDIRTFLQALKQNYVLKKQIKQNQQLINQKNNFKKLNYYFFQLKFLLQRNKRFANIMNNIISCNQILSQQFCFKSIIQASHGQKLQKIDFKNRGLTQLITSASQIMIKWLSNIFANLKNFSSIQSYKKNLLKKLILRKVQFIQRSYISKWRFKSNQMKQFQEDSEEGDSKLEQVFLSKRFDIILEFIASKGYDMSQLKSYLKQKKQKEIDLMHKSATRLILNASEMNLLPKSFNTWLAFVQRRKSIKEACSKMLPRIRQPDLLQAFKKWKSKTFIVYSKTQFDTRDVLLEKMVVFKENTDRLEKQLKEAENMLNEQTSLNTLLENKNVLAEKFAMRIISLFEKKVQKQGFDKWISFVKQQRIDEYEYIQLQSDDKVNELQLEIQRLNTLFMELQKQNEELRAISLESISVAESIQNIAKERDGTNDALKEKQISIQNLIEENNSLSVKLNLAQSQTAQIMKMSKLEKSQKNNFPQETSSTHTSYEQSL</sequence>
<feature type="coiled-coil region" evidence="1">
    <location>
        <begin position="648"/>
        <end position="698"/>
    </location>
</feature>
<dbReference type="KEGG" id="tet:TTHERM_00497050"/>
<dbReference type="InParanoid" id="I7LY40"/>
<evidence type="ECO:0000256" key="1">
    <source>
        <dbReference type="SAM" id="Coils"/>
    </source>
</evidence>
<feature type="coiled-coil region" evidence="1">
    <location>
        <begin position="1527"/>
        <end position="1606"/>
    </location>
</feature>
<organism evidence="3 4">
    <name type="scientific">Tetrahymena thermophila (strain SB210)</name>
    <dbReference type="NCBI Taxonomy" id="312017"/>
    <lineage>
        <taxon>Eukaryota</taxon>
        <taxon>Sar</taxon>
        <taxon>Alveolata</taxon>
        <taxon>Ciliophora</taxon>
        <taxon>Intramacronucleata</taxon>
        <taxon>Oligohymenophorea</taxon>
        <taxon>Hymenostomatida</taxon>
        <taxon>Tetrahymenina</taxon>
        <taxon>Tetrahymenidae</taxon>
        <taxon>Tetrahymena</taxon>
    </lineage>
</organism>
<dbReference type="EMBL" id="GG662212">
    <property type="protein sequence ID" value="EAS07652.2"/>
    <property type="molecule type" value="Genomic_DNA"/>
</dbReference>
<feature type="coiled-coil region" evidence="1">
    <location>
        <begin position="102"/>
        <end position="270"/>
    </location>
</feature>
<accession>I7LY40</accession>
<feature type="coiled-coil region" evidence="1">
    <location>
        <begin position="35"/>
        <end position="62"/>
    </location>
</feature>
<dbReference type="GeneID" id="7845542"/>
<evidence type="ECO:0000313" key="3">
    <source>
        <dbReference type="EMBL" id="EAS07652.2"/>
    </source>
</evidence>
<proteinExistence type="predicted"/>
<evidence type="ECO:0000256" key="2">
    <source>
        <dbReference type="SAM" id="MobiDB-lite"/>
    </source>
</evidence>
<reference evidence="4" key="1">
    <citation type="journal article" date="2006" name="PLoS Biol.">
        <title>Macronuclear genome sequence of the ciliate Tetrahymena thermophila, a model eukaryote.</title>
        <authorList>
            <person name="Eisen J.A."/>
            <person name="Coyne R.S."/>
            <person name="Wu M."/>
            <person name="Wu D."/>
            <person name="Thiagarajan M."/>
            <person name="Wortman J.R."/>
            <person name="Badger J.H."/>
            <person name="Ren Q."/>
            <person name="Amedeo P."/>
            <person name="Jones K.M."/>
            <person name="Tallon L.J."/>
            <person name="Delcher A.L."/>
            <person name="Salzberg S.L."/>
            <person name="Silva J.C."/>
            <person name="Haas B.J."/>
            <person name="Majoros W.H."/>
            <person name="Farzad M."/>
            <person name="Carlton J.M."/>
            <person name="Smith R.K. Jr."/>
            <person name="Garg J."/>
            <person name="Pearlman R.E."/>
            <person name="Karrer K.M."/>
            <person name="Sun L."/>
            <person name="Manning G."/>
            <person name="Elde N.C."/>
            <person name="Turkewitz A.P."/>
            <person name="Asai D.J."/>
            <person name="Wilkes D.E."/>
            <person name="Wang Y."/>
            <person name="Cai H."/>
            <person name="Collins K."/>
            <person name="Stewart B.A."/>
            <person name="Lee S.R."/>
            <person name="Wilamowska K."/>
            <person name="Weinberg Z."/>
            <person name="Ruzzo W.L."/>
            <person name="Wloga D."/>
            <person name="Gaertig J."/>
            <person name="Frankel J."/>
            <person name="Tsao C.-C."/>
            <person name="Gorovsky M.A."/>
            <person name="Keeling P.J."/>
            <person name="Waller R.F."/>
            <person name="Patron N.J."/>
            <person name="Cherry J.M."/>
            <person name="Stover N.A."/>
            <person name="Krieger C.J."/>
            <person name="del Toro C."/>
            <person name="Ryder H.F."/>
            <person name="Williamson S.C."/>
            <person name="Barbeau R.A."/>
            <person name="Hamilton E.P."/>
            <person name="Orias E."/>
        </authorList>
    </citation>
    <scope>NUCLEOTIDE SEQUENCE [LARGE SCALE GENOMIC DNA]</scope>
    <source>
        <strain evidence="4">SB210</strain>
    </source>
</reference>
<evidence type="ECO:0000313" key="4">
    <source>
        <dbReference type="Proteomes" id="UP000009168"/>
    </source>
</evidence>
<protein>
    <submittedName>
        <fullName evidence="3">Uncharacterized protein</fullName>
    </submittedName>
</protein>
<dbReference type="RefSeq" id="XP_001027894.2">
    <property type="nucleotide sequence ID" value="XM_001027894.2"/>
</dbReference>
<keyword evidence="4" id="KW-1185">Reference proteome</keyword>
<gene>
    <name evidence="3" type="ORF">TTHERM_00497050</name>
</gene>
<feature type="coiled-coil region" evidence="1">
    <location>
        <begin position="1443"/>
        <end position="1477"/>
    </location>
</feature>
<feature type="compositionally biased region" description="Polar residues" evidence="2">
    <location>
        <begin position="1621"/>
        <end position="1639"/>
    </location>
</feature>
<keyword evidence="1" id="KW-0175">Coiled coil</keyword>
<feature type="coiled-coil region" evidence="1">
    <location>
        <begin position="537"/>
        <end position="578"/>
    </location>
</feature>
<feature type="region of interest" description="Disordered" evidence="2">
    <location>
        <begin position="1616"/>
        <end position="1639"/>
    </location>
</feature>
<dbReference type="Proteomes" id="UP000009168">
    <property type="component" value="Unassembled WGS sequence"/>
</dbReference>